<feature type="compositionally biased region" description="Basic and acidic residues" evidence="1">
    <location>
        <begin position="1"/>
        <end position="11"/>
    </location>
</feature>
<dbReference type="EMBL" id="KB456260">
    <property type="protein sequence ID" value="EMF17199.1"/>
    <property type="molecule type" value="Genomic_DNA"/>
</dbReference>
<dbReference type="OrthoDB" id="10254570at2759"/>
<reference evidence="2 3" key="1">
    <citation type="journal article" date="2012" name="PLoS Pathog.">
        <title>Diverse lifestyles and strategies of plant pathogenesis encoded in the genomes of eighteen Dothideomycetes fungi.</title>
        <authorList>
            <person name="Ohm R.A."/>
            <person name="Feau N."/>
            <person name="Henrissat B."/>
            <person name="Schoch C.L."/>
            <person name="Horwitz B.A."/>
            <person name="Barry K.W."/>
            <person name="Condon B.J."/>
            <person name="Copeland A.C."/>
            <person name="Dhillon B."/>
            <person name="Glaser F."/>
            <person name="Hesse C.N."/>
            <person name="Kosti I."/>
            <person name="LaButti K."/>
            <person name="Lindquist E.A."/>
            <person name="Lucas S."/>
            <person name="Salamov A.A."/>
            <person name="Bradshaw R.E."/>
            <person name="Ciuffetti L."/>
            <person name="Hamelin R.C."/>
            <person name="Kema G.H.J."/>
            <person name="Lawrence C."/>
            <person name="Scott J.A."/>
            <person name="Spatafora J.W."/>
            <person name="Turgeon B.G."/>
            <person name="de Wit P.J.G.M."/>
            <person name="Zhong S."/>
            <person name="Goodwin S.B."/>
            <person name="Grigoriev I.V."/>
        </authorList>
    </citation>
    <scope>NUCLEOTIDE SEQUENCE [LARGE SCALE GENOMIC DNA]</scope>
    <source>
        <strain evidence="2 3">SO2202</strain>
    </source>
</reference>
<accession>N1QND9</accession>
<dbReference type="GeneID" id="27905735"/>
<name>N1QND9_SPHMS</name>
<feature type="region of interest" description="Disordered" evidence="1">
    <location>
        <begin position="1"/>
        <end position="29"/>
    </location>
</feature>
<dbReference type="HOGENOM" id="CLU_696617_0_0_1"/>
<dbReference type="Proteomes" id="UP000016931">
    <property type="component" value="Unassembled WGS sequence"/>
</dbReference>
<dbReference type="AlphaFoldDB" id="N1QND9"/>
<keyword evidence="3" id="KW-1185">Reference proteome</keyword>
<evidence type="ECO:0000313" key="3">
    <source>
        <dbReference type="Proteomes" id="UP000016931"/>
    </source>
</evidence>
<gene>
    <name evidence="2" type="ORF">SEPMUDRAFT_35154</name>
</gene>
<organism evidence="2 3">
    <name type="scientific">Sphaerulina musiva (strain SO2202)</name>
    <name type="common">Poplar stem canker fungus</name>
    <name type="synonym">Septoria musiva</name>
    <dbReference type="NCBI Taxonomy" id="692275"/>
    <lineage>
        <taxon>Eukaryota</taxon>
        <taxon>Fungi</taxon>
        <taxon>Dikarya</taxon>
        <taxon>Ascomycota</taxon>
        <taxon>Pezizomycotina</taxon>
        <taxon>Dothideomycetes</taxon>
        <taxon>Dothideomycetidae</taxon>
        <taxon>Mycosphaerellales</taxon>
        <taxon>Mycosphaerellaceae</taxon>
        <taxon>Sphaerulina</taxon>
    </lineage>
</organism>
<dbReference type="eggNOG" id="ENOG502SD2N">
    <property type="taxonomic scope" value="Eukaryota"/>
</dbReference>
<proteinExistence type="predicted"/>
<protein>
    <submittedName>
        <fullName evidence="2">Uncharacterized protein</fullName>
    </submittedName>
</protein>
<sequence>MLSDRNADNRDGGASPQLPHLKPSTKITTENHPFGELLRSESLKQQAQEEDDDIGPKCSQLKLVGQAGVLLLRPGDKNEELSFAPQDPIALQAELRQTSLRTDFFSRVTTSTEDAAKLADIASMGQSGSTSKTTRPFLEILIRENATGQLLKVVVPAGEEGPDRSRYSVKTRERVLAEACLHYVVHVYDAQISLVQPGTKYAISPMGAINDFIASINSDGGPPSFRMQVPSEVFTVHHVLAKRVVEIVDTERPGMTLTLSEVQVLVKAPLGSQSYNFRASACSAKEMIEAQSYWWEVCWETHDLSRADELQERVNDTIMEMDDMGINNRGTSVVSEDYRSDDEIEVPAQPFW</sequence>
<evidence type="ECO:0000256" key="1">
    <source>
        <dbReference type="SAM" id="MobiDB-lite"/>
    </source>
</evidence>
<evidence type="ECO:0000313" key="2">
    <source>
        <dbReference type="EMBL" id="EMF17199.1"/>
    </source>
</evidence>
<dbReference type="RefSeq" id="XP_016765320.1">
    <property type="nucleotide sequence ID" value="XM_016908598.1"/>
</dbReference>